<dbReference type="Proteomes" id="UP000282800">
    <property type="component" value="Unassembled WGS sequence"/>
</dbReference>
<name>A0A482UDP8_9PSED</name>
<dbReference type="PANTHER" id="PTHR38106:SF1">
    <property type="entry name" value="RNA CHAPERONE PROQ"/>
    <property type="match status" value="1"/>
</dbReference>
<protein>
    <submittedName>
        <fullName evidence="6">ProQ activator of osmoprotectant transporter prop</fullName>
    </submittedName>
</protein>
<evidence type="ECO:0000313" key="7">
    <source>
        <dbReference type="Proteomes" id="UP000282800"/>
    </source>
</evidence>
<evidence type="ECO:0000256" key="2">
    <source>
        <dbReference type="ARBA" id="ARBA00022884"/>
    </source>
</evidence>
<keyword evidence="2" id="KW-0694">RNA-binding</keyword>
<feature type="compositionally biased region" description="Basic residues" evidence="4">
    <location>
        <begin position="136"/>
        <end position="149"/>
    </location>
</feature>
<gene>
    <name evidence="6" type="ORF">EJA06_017685</name>
</gene>
<evidence type="ECO:0000259" key="5">
    <source>
        <dbReference type="SMART" id="SM00945"/>
    </source>
</evidence>
<dbReference type="InterPro" id="IPR023529">
    <property type="entry name" value="ProQ"/>
</dbReference>
<accession>A0A482UDP8</accession>
<dbReference type="GO" id="GO:0034057">
    <property type="term" value="F:RNA strand-exchange activity"/>
    <property type="evidence" value="ECO:0007669"/>
    <property type="project" value="InterPro"/>
</dbReference>
<reference evidence="6 7" key="1">
    <citation type="submission" date="2019-01" db="EMBL/GenBank/DDBJ databases">
        <title>High-quality draft genome of. Pseudomonas songnenensis str. L103, a full-fledged denitrifier isolated from 100 meters deep aquifer in a heavily nitrogen fertilized agricultural area.</title>
        <authorList>
            <person name="Liu M."/>
            <person name="Liu B."/>
        </authorList>
    </citation>
    <scope>NUCLEOTIDE SEQUENCE [LARGE SCALE GENOMIC DNA]</scope>
    <source>
        <strain evidence="6 7">L103</strain>
    </source>
</reference>
<proteinExistence type="predicted"/>
<feature type="domain" description="ProQ/FinO" evidence="5">
    <location>
        <begin position="39"/>
        <end position="153"/>
    </location>
</feature>
<evidence type="ECO:0000313" key="6">
    <source>
        <dbReference type="EMBL" id="RYJ61114.1"/>
    </source>
</evidence>
<organism evidence="6 7">
    <name type="scientific">Pseudomonas songnenensis</name>
    <dbReference type="NCBI Taxonomy" id="1176259"/>
    <lineage>
        <taxon>Bacteria</taxon>
        <taxon>Pseudomonadati</taxon>
        <taxon>Pseudomonadota</taxon>
        <taxon>Gammaproteobacteria</taxon>
        <taxon>Pseudomonadales</taxon>
        <taxon>Pseudomonadaceae</taxon>
        <taxon>Pseudomonas</taxon>
    </lineage>
</organism>
<dbReference type="SUPFAM" id="SSF48657">
    <property type="entry name" value="FinO-like"/>
    <property type="match status" value="1"/>
</dbReference>
<keyword evidence="1" id="KW-0963">Cytoplasm</keyword>
<dbReference type="PANTHER" id="PTHR38106">
    <property type="entry name" value="RNA CHAPERONE PROQ"/>
    <property type="match status" value="1"/>
</dbReference>
<feature type="region of interest" description="Disordered" evidence="4">
    <location>
        <begin position="134"/>
        <end position="169"/>
    </location>
</feature>
<dbReference type="GO" id="GO:0010608">
    <property type="term" value="P:post-transcriptional regulation of gene expression"/>
    <property type="evidence" value="ECO:0007669"/>
    <property type="project" value="InterPro"/>
</dbReference>
<evidence type="ECO:0000256" key="3">
    <source>
        <dbReference type="ARBA" id="ARBA00023186"/>
    </source>
</evidence>
<dbReference type="OrthoDB" id="7025208at2"/>
<sequence>MGFEQLAELRDRLRAEKVQEKTDITQQRMQKPSPKTEPREQDPAVEAIWRLQKRFPLAFPVSPAPKVPLKEGILQDAEQHLDVLEITKEQLKQGIAIWCRGSRYWACMTENAPRMDLNGQAVGVVTANQALYAKQQAKRQRGQTRRSQTKPKERMPDKAADSAVERVAD</sequence>
<dbReference type="GO" id="GO:0033592">
    <property type="term" value="F:RNA strand annealing activity"/>
    <property type="evidence" value="ECO:0007669"/>
    <property type="project" value="InterPro"/>
</dbReference>
<dbReference type="InterPro" id="IPR036442">
    <property type="entry name" value="ProQ/FinO_sf"/>
</dbReference>
<dbReference type="Gene3D" id="1.10.1710.10">
    <property type="entry name" value="ProQ/FinO domain"/>
    <property type="match status" value="1"/>
</dbReference>
<dbReference type="SMART" id="SM00945">
    <property type="entry name" value="ProQ"/>
    <property type="match status" value="1"/>
</dbReference>
<evidence type="ECO:0000256" key="1">
    <source>
        <dbReference type="ARBA" id="ARBA00022490"/>
    </source>
</evidence>
<comment type="caution">
    <text evidence="6">The sequence shown here is derived from an EMBL/GenBank/DDBJ whole genome shotgun (WGS) entry which is preliminary data.</text>
</comment>
<feature type="region of interest" description="Disordered" evidence="4">
    <location>
        <begin position="17"/>
        <end position="42"/>
    </location>
</feature>
<dbReference type="EMBL" id="RWYU02000007">
    <property type="protein sequence ID" value="RYJ61114.1"/>
    <property type="molecule type" value="Genomic_DNA"/>
</dbReference>
<dbReference type="GO" id="GO:0005829">
    <property type="term" value="C:cytosol"/>
    <property type="evidence" value="ECO:0007669"/>
    <property type="project" value="TreeGrafter"/>
</dbReference>
<keyword evidence="3" id="KW-0143">Chaperone</keyword>
<feature type="compositionally biased region" description="Basic and acidic residues" evidence="4">
    <location>
        <begin position="150"/>
        <end position="169"/>
    </location>
</feature>
<dbReference type="RefSeq" id="WP_126190207.1">
    <property type="nucleotide sequence ID" value="NZ_RWYU02000007.1"/>
</dbReference>
<dbReference type="Pfam" id="PF04352">
    <property type="entry name" value="ProQ"/>
    <property type="match status" value="1"/>
</dbReference>
<dbReference type="InterPro" id="IPR016103">
    <property type="entry name" value="ProQ/FinO"/>
</dbReference>
<dbReference type="AlphaFoldDB" id="A0A482UDP8"/>
<evidence type="ECO:0000256" key="4">
    <source>
        <dbReference type="SAM" id="MobiDB-lite"/>
    </source>
</evidence>